<feature type="region of interest" description="Disordered" evidence="4">
    <location>
        <begin position="25"/>
        <end position="53"/>
    </location>
</feature>
<dbReference type="EMBL" id="CABFNS010000731">
    <property type="protein sequence ID" value="VUC25137.1"/>
    <property type="molecule type" value="Genomic_DNA"/>
</dbReference>
<evidence type="ECO:0000256" key="4">
    <source>
        <dbReference type="SAM" id="MobiDB-lite"/>
    </source>
</evidence>
<feature type="compositionally biased region" description="Basic residues" evidence="4">
    <location>
        <begin position="734"/>
        <end position="744"/>
    </location>
</feature>
<keyword evidence="3" id="KW-0378">Hydrolase</keyword>
<comment type="caution">
    <text evidence="6">The sequence shown here is derived from an EMBL/GenBank/DDBJ whole genome shotgun (WGS) entry which is preliminary data.</text>
</comment>
<evidence type="ECO:0000313" key="7">
    <source>
        <dbReference type="Proteomes" id="UP000766486"/>
    </source>
</evidence>
<evidence type="ECO:0000256" key="2">
    <source>
        <dbReference type="ARBA" id="ARBA00022670"/>
    </source>
</evidence>
<dbReference type="InterPro" id="IPR038765">
    <property type="entry name" value="Papain-like_cys_pep_sf"/>
</dbReference>
<dbReference type="PROSITE" id="PS50600">
    <property type="entry name" value="ULP_PROTEASE"/>
    <property type="match status" value="1"/>
</dbReference>
<keyword evidence="7" id="KW-1185">Reference proteome</keyword>
<comment type="similarity">
    <text evidence="1">Belongs to the peptidase C48 family.</text>
</comment>
<dbReference type="InterPro" id="IPR003653">
    <property type="entry name" value="Peptidase_C48_C"/>
</dbReference>
<protein>
    <recommendedName>
        <fullName evidence="5">Ubiquitin-like protease family profile domain-containing protein</fullName>
    </recommendedName>
</protein>
<feature type="compositionally biased region" description="Polar residues" evidence="4">
    <location>
        <begin position="25"/>
        <end position="41"/>
    </location>
</feature>
<feature type="compositionally biased region" description="Basic and acidic residues" evidence="4">
    <location>
        <begin position="669"/>
        <end position="685"/>
    </location>
</feature>
<evidence type="ECO:0000259" key="5">
    <source>
        <dbReference type="PROSITE" id="PS50600"/>
    </source>
</evidence>
<evidence type="ECO:0000313" key="6">
    <source>
        <dbReference type="EMBL" id="VUC25137.1"/>
    </source>
</evidence>
<accession>A0ABY6U243</accession>
<evidence type="ECO:0000256" key="1">
    <source>
        <dbReference type="ARBA" id="ARBA00005234"/>
    </source>
</evidence>
<feature type="compositionally biased region" description="Basic residues" evidence="4">
    <location>
        <begin position="579"/>
        <end position="601"/>
    </location>
</feature>
<sequence length="744" mass="83681">MIFNLFNKFTTLFQNGQVDTLDISENTDSLPSPLESTSMASHQRVPGRGHPERDRLPIAIVGSVQLQQRGPMHLFEGEAVRDGPHGELPQYVVRKRQLDHENETMKLLKTGGQIRLIGDPEEETLPSGEDRERLEETYGRLEKLPAEYMSSQELQNSEWHDDEAWLRHVKVMHNLLSKIIRNSSDRSAWMEETELHHLLKICTHGMEQDVAVLEPFTIYAHDSTVIRKNEFTEFGTGKYFHMSLPPFYKFGNDEPLVQLLMEKVKAEIFGKRWLVAPVNTQTNLEAFHWGMSIFDRLTQQLYIFDSSMDFNYHDRIKATALGWARFWHKLELPYDFQFFVPRVAPQWNVWECGYLSAVWALLTLRSPPNPDMGSNKIDLQWNFSFSTRDQEKHDYAPPSMHIADWTGRPPPIQHSGEALKQAYDFLFKIICNELGFPASYLQANEITESVSCHLTNHSWVPRDEHQSCVAKVHRQRIELHIKSHKISGQTIIENPGYSRVIPLGPEVQRLICSARARYQLHREAETQTTGAPSLIAQPPVVNEVSPLQVPDEQMVGSGDNEVNDDGNSGGENPTTSRVSKPKTKPKAQSKAKPKTQPKSRAKATSNKKAEAQAEGPAAPTPAPTAVTTRSGRQVKPPQKMDEPAAPKPKAAPKASETKSTKKKSAAAKPDTRREGAKRGATKETKATGAKSKKRALEETEPEAGENSAQVASSEMPKSKKRKVADPPAASKSAKTQKKGTRAKR</sequence>
<feature type="region of interest" description="Disordered" evidence="4">
    <location>
        <begin position="551"/>
        <end position="744"/>
    </location>
</feature>
<reference evidence="6 7" key="1">
    <citation type="submission" date="2019-06" db="EMBL/GenBank/DDBJ databases">
        <authorList>
            <person name="Broberg M."/>
        </authorList>
    </citation>
    <scope>NUCLEOTIDE SEQUENCE [LARGE SCALE GENOMIC DNA]</scope>
</reference>
<evidence type="ECO:0000256" key="3">
    <source>
        <dbReference type="ARBA" id="ARBA00022801"/>
    </source>
</evidence>
<proteinExistence type="inferred from homology"/>
<feature type="domain" description="Ubiquitin-like protease family profile" evidence="5">
    <location>
        <begin position="169"/>
        <end position="363"/>
    </location>
</feature>
<organism evidence="6 7">
    <name type="scientific">Bionectria ochroleuca</name>
    <name type="common">Gliocladium roseum</name>
    <dbReference type="NCBI Taxonomy" id="29856"/>
    <lineage>
        <taxon>Eukaryota</taxon>
        <taxon>Fungi</taxon>
        <taxon>Dikarya</taxon>
        <taxon>Ascomycota</taxon>
        <taxon>Pezizomycotina</taxon>
        <taxon>Sordariomycetes</taxon>
        <taxon>Hypocreomycetidae</taxon>
        <taxon>Hypocreales</taxon>
        <taxon>Bionectriaceae</taxon>
        <taxon>Clonostachys</taxon>
    </lineage>
</organism>
<name>A0ABY6U243_BIOOC</name>
<keyword evidence="2" id="KW-0645">Protease</keyword>
<dbReference type="SUPFAM" id="SSF54001">
    <property type="entry name" value="Cysteine proteinases"/>
    <property type="match status" value="1"/>
</dbReference>
<gene>
    <name evidence="6" type="ORF">CLO192961_LOCUS158614</name>
</gene>
<dbReference type="Proteomes" id="UP000766486">
    <property type="component" value="Unassembled WGS sequence"/>
</dbReference>